<proteinExistence type="predicted"/>
<dbReference type="AlphaFoldDB" id="A0A7W8LND1"/>
<dbReference type="Pfam" id="PF13200">
    <property type="entry name" value="DUF4015"/>
    <property type="match status" value="1"/>
</dbReference>
<evidence type="ECO:0000313" key="4">
    <source>
        <dbReference type="Proteomes" id="UP000518887"/>
    </source>
</evidence>
<feature type="region of interest" description="Disordered" evidence="1">
    <location>
        <begin position="744"/>
        <end position="771"/>
    </location>
</feature>
<comment type="caution">
    <text evidence="3">The sequence shown here is derived from an EMBL/GenBank/DDBJ whole genome shotgun (WGS) entry which is preliminary data.</text>
</comment>
<dbReference type="SUPFAM" id="SSF51445">
    <property type="entry name" value="(Trans)glycosidases"/>
    <property type="match status" value="1"/>
</dbReference>
<evidence type="ECO:0000256" key="1">
    <source>
        <dbReference type="SAM" id="MobiDB-lite"/>
    </source>
</evidence>
<dbReference type="SUPFAM" id="SSF110296">
    <property type="entry name" value="Oligoxyloglucan reducing end-specific cellobiohydrolase"/>
    <property type="match status" value="1"/>
</dbReference>
<dbReference type="InterPro" id="IPR015943">
    <property type="entry name" value="WD40/YVTN_repeat-like_dom_sf"/>
</dbReference>
<feature type="domain" description="DUF4015" evidence="2">
    <location>
        <begin position="384"/>
        <end position="716"/>
    </location>
</feature>
<reference evidence="3 4" key="1">
    <citation type="submission" date="2020-08" db="EMBL/GenBank/DDBJ databases">
        <title>Genomic Encyclopedia of Type Strains, Phase IV (KMG-IV): sequencing the most valuable type-strain genomes for metagenomic binning, comparative biology and taxonomic classification.</title>
        <authorList>
            <person name="Goeker M."/>
        </authorList>
    </citation>
    <scope>NUCLEOTIDE SEQUENCE [LARGE SCALE GENOMIC DNA]</scope>
    <source>
        <strain evidence="3 4">DSM 103462</strain>
    </source>
</reference>
<protein>
    <recommendedName>
        <fullName evidence="2">DUF4015 domain-containing protein</fullName>
    </recommendedName>
</protein>
<feature type="compositionally biased region" description="Low complexity" evidence="1">
    <location>
        <begin position="15"/>
        <end position="28"/>
    </location>
</feature>
<feature type="compositionally biased region" description="Basic and acidic residues" evidence="1">
    <location>
        <begin position="1"/>
        <end position="10"/>
    </location>
</feature>
<dbReference type="RefSeq" id="WP_184661336.1">
    <property type="nucleotide sequence ID" value="NZ_CP031518.1"/>
</dbReference>
<evidence type="ECO:0000313" key="3">
    <source>
        <dbReference type="EMBL" id="MBB5227268.1"/>
    </source>
</evidence>
<evidence type="ECO:0000259" key="2">
    <source>
        <dbReference type="Pfam" id="PF13200"/>
    </source>
</evidence>
<dbReference type="InterPro" id="IPR025275">
    <property type="entry name" value="DUF4015"/>
</dbReference>
<dbReference type="Gene3D" id="3.20.20.80">
    <property type="entry name" value="Glycosidases"/>
    <property type="match status" value="1"/>
</dbReference>
<feature type="region of interest" description="Disordered" evidence="1">
    <location>
        <begin position="1"/>
        <end position="28"/>
    </location>
</feature>
<gene>
    <name evidence="3" type="ORF">HNP76_002666</name>
</gene>
<dbReference type="EMBL" id="JACHFQ010000009">
    <property type="protein sequence ID" value="MBB5227268.1"/>
    <property type="molecule type" value="Genomic_DNA"/>
</dbReference>
<dbReference type="InterPro" id="IPR017853">
    <property type="entry name" value="GH"/>
</dbReference>
<organism evidence="3 4">
    <name type="scientific">Treponema ruminis</name>
    <dbReference type="NCBI Taxonomy" id="744515"/>
    <lineage>
        <taxon>Bacteria</taxon>
        <taxon>Pseudomonadati</taxon>
        <taxon>Spirochaetota</taxon>
        <taxon>Spirochaetia</taxon>
        <taxon>Spirochaetales</taxon>
        <taxon>Treponemataceae</taxon>
        <taxon>Treponema</taxon>
    </lineage>
</organism>
<dbReference type="Proteomes" id="UP000518887">
    <property type="component" value="Unassembled WGS sequence"/>
</dbReference>
<keyword evidence="4" id="KW-1185">Reference proteome</keyword>
<feature type="compositionally biased region" description="Polar residues" evidence="1">
    <location>
        <begin position="757"/>
        <end position="768"/>
    </location>
</feature>
<dbReference type="Gene3D" id="2.130.10.10">
    <property type="entry name" value="YVTN repeat-like/Quinoprotein amine dehydrogenase"/>
    <property type="match status" value="1"/>
</dbReference>
<sequence length="805" mass="91599">MATAKADDNSIYKLPEISPESQSDSPSSGFILAGSESGLYKINANKTAIPLWQGGKVSKIVRADDKKSGKTRWYLLSNEGILSSDDLESFEFKNEGLPFLTIKQWDGTKATFIKQPAQLKDLSVHPTNPDILVTATKDDVYITYNGGVNWKCLGSTSASTSGIKAVAVCDMNRPNTGKAAVTNADGSVTPAEAPQTDLVVFMAHTIFGFSYCKPISKKVTWKDCNGGFENMKTQTYPDEIADILPVVFSDENGFPVTEVFVSQSYLPRIYRFDWKRDRGELLFAGSEPLETIDSLFWDGSRLLYTKTGEISAYNPVTKTTDILPPEYDKWKPCFNALGKSDTLYTAWIPSADEKNPGLTLGELWLLYPNDVNNKYASKALDRKAVYVQAHKLMTEKGINQYKKIIRDNKLDAMVIDMKDDYGGIRFDPKDPLIQKKGYISRYKIDIDTFVPAMKEQGIYLVARIVTFKDKNLAGYDKKQYAVWDKTLNRPWMGIQGWEKVKDEEGNETGETKTLYYDEAWVDPYSPEVWEYNVHIAQELIARGFDEIQFDYIRFPTDGKNMANAQFRWRSEGMDKESALVSFLRYVRANIDAPIGIDIYGANGWYRSGTRTGQDVELLAEYVDVVCPMFYPSHFEQSFLNYAPASERPYRVYYYGTYRNTVIGRNKLIIRPWVQAFYLNVSYDRAWYNKNYVTQQVYGVRDSVNRGYMYWNGMCRYDDISPDVGDEKYPGPSYEADAKYKKPALSGGSKTDELLMNDGQTRTTKTSDTAAWDSIRAQEERERMKEKSGFPKLSDISKLWQAYSES</sequence>
<accession>A0A7W8LND1</accession>
<name>A0A7W8LND1_9SPIR</name>